<dbReference type="PANTHER" id="PTHR45947:SF14">
    <property type="entry name" value="SLL1723 PROTEIN"/>
    <property type="match status" value="1"/>
</dbReference>
<dbReference type="Proteomes" id="UP000183185">
    <property type="component" value="Unassembled WGS sequence"/>
</dbReference>
<reference evidence="2 3" key="1">
    <citation type="submission" date="2016-06" db="EMBL/GenBank/DDBJ databases">
        <title>First insights into the genetic diversity and population structure of in the Bacillus cereus group bacteria from diverse marine environments.</title>
        <authorList>
            <person name="Liu Y."/>
            <person name="Lai Q."/>
            <person name="Shao Z."/>
        </authorList>
    </citation>
    <scope>NUCLEOTIDE SEQUENCE [LARGE SCALE GENOMIC DNA]</scope>
    <source>
        <strain evidence="2 3">TD42</strain>
    </source>
</reference>
<dbReference type="CDD" id="cd03801">
    <property type="entry name" value="GT4_PimA-like"/>
    <property type="match status" value="1"/>
</dbReference>
<dbReference type="Gene3D" id="3.40.50.2000">
    <property type="entry name" value="Glycogen Phosphorylase B"/>
    <property type="match status" value="2"/>
</dbReference>
<organism evidence="2 3">
    <name type="scientific">Bacillus proteolyticus</name>
    <dbReference type="NCBI Taxonomy" id="2026192"/>
    <lineage>
        <taxon>Bacteria</taxon>
        <taxon>Bacillati</taxon>
        <taxon>Bacillota</taxon>
        <taxon>Bacilli</taxon>
        <taxon>Bacillales</taxon>
        <taxon>Bacillaceae</taxon>
        <taxon>Bacillus</taxon>
        <taxon>Bacillus cereus group</taxon>
    </lineage>
</organism>
<gene>
    <name evidence="2" type="ORF">BAQ49_20005</name>
</gene>
<name>A0AA44L014_9BACI</name>
<protein>
    <submittedName>
        <fullName evidence="2">Glycosyl transferase</fullName>
    </submittedName>
</protein>
<feature type="domain" description="Glycosyl transferase family 1" evidence="1">
    <location>
        <begin position="200"/>
        <end position="346"/>
    </location>
</feature>
<dbReference type="InterPro" id="IPR001296">
    <property type="entry name" value="Glyco_trans_1"/>
</dbReference>
<dbReference type="EMBL" id="MACH01000003">
    <property type="protein sequence ID" value="OJE52250.1"/>
    <property type="molecule type" value="Genomic_DNA"/>
</dbReference>
<sequence length="393" mass="45232">MRVLFCHDGPLRIDEYNNYYGVAHNDETFRRYYTIADELAVVIRVNETPKSEAEKNLSKITVSPFEVVECPNLSSSKGMLSGKKMAEKIIEGEIIKSDYVVVRLPSIIGSIAVDIARKLQKPYLIEVVACPWDAFWNHSLKGKLVAPFMYYATKKRVKSASHAIYVTNEFLQKRYPTKGKSANCSNVALKEFDDEILKERLDKIEKINNEDKIILGTTAAVDVRYKGQQYVIEALGKLKKQGISNFEYQLVGGGDQSYLKTMAQKYDVIDQVRFLGPMPHDRVFKWLKAIDIYVQPSRQEGLPRALIEAMSRGLPAFGAKTAGIPELIESDFIFCNSRKNIQEICMILKKFDKKIMRKQAMRNYIESKKYDKKNIEERRGKFFKEFKDGSYRF</sequence>
<dbReference type="RefSeq" id="WP_071743889.1">
    <property type="nucleotide sequence ID" value="NZ_MACH01000003.1"/>
</dbReference>
<evidence type="ECO:0000313" key="3">
    <source>
        <dbReference type="Proteomes" id="UP000183185"/>
    </source>
</evidence>
<dbReference type="Pfam" id="PF00534">
    <property type="entry name" value="Glycos_transf_1"/>
    <property type="match status" value="1"/>
</dbReference>
<dbReference type="InterPro" id="IPR050194">
    <property type="entry name" value="Glycosyltransferase_grp1"/>
</dbReference>
<proteinExistence type="predicted"/>
<keyword evidence="2" id="KW-0808">Transferase</keyword>
<comment type="caution">
    <text evidence="2">The sequence shown here is derived from an EMBL/GenBank/DDBJ whole genome shotgun (WGS) entry which is preliminary data.</text>
</comment>
<dbReference type="AlphaFoldDB" id="A0AA44L014"/>
<dbReference type="SUPFAM" id="SSF53756">
    <property type="entry name" value="UDP-Glycosyltransferase/glycogen phosphorylase"/>
    <property type="match status" value="1"/>
</dbReference>
<dbReference type="PANTHER" id="PTHR45947">
    <property type="entry name" value="SULFOQUINOVOSYL TRANSFERASE SQD2"/>
    <property type="match status" value="1"/>
</dbReference>
<dbReference type="GO" id="GO:0016757">
    <property type="term" value="F:glycosyltransferase activity"/>
    <property type="evidence" value="ECO:0007669"/>
    <property type="project" value="InterPro"/>
</dbReference>
<evidence type="ECO:0000313" key="2">
    <source>
        <dbReference type="EMBL" id="OJE52250.1"/>
    </source>
</evidence>
<accession>A0AA44L014</accession>
<evidence type="ECO:0000259" key="1">
    <source>
        <dbReference type="Pfam" id="PF00534"/>
    </source>
</evidence>